<proteinExistence type="predicted"/>
<dbReference type="Proteomes" id="UP001500002">
    <property type="component" value="Unassembled WGS sequence"/>
</dbReference>
<gene>
    <name evidence="1" type="ORF">GCM10009749_35160</name>
</gene>
<evidence type="ECO:0000313" key="2">
    <source>
        <dbReference type="Proteomes" id="UP001500002"/>
    </source>
</evidence>
<sequence length="365" mass="38129">MNEKGGGALMALLAVVLAPVIIIVVLFAGVGASAAATCSPQVIAPKAGSVAGYSGDQLENAAAIMNAATALKLPREAQIIGVMTAMGESSLKNISHGDGAINPDGSVATSIGLFQQQEWKGSAAQRMDPFTSATIFFQDLMGVPNWQALEPTEVAHLVQVNADPNHYTKWYAPAVQVVTALETTRKAGACSVSGNAQALATEIVNAKKDGRFKTLEDEYWTQIQNIAEGKSAPNCGIDVGVLQMIVVALHNFESVGVSDLNRKCTGSLLGAGTGSSHWVNGGGNAVDFYMLNGQSLTGADEHSLKLIRLLDPMVPVGARAGQVDVRAAAGASLSLKNFTQFDDSPDHLHLDLAYAETKVLNITTD</sequence>
<name>A0ABP4YKD4_9MICO</name>
<comment type="caution">
    <text evidence="1">The sequence shown here is derived from an EMBL/GenBank/DDBJ whole genome shotgun (WGS) entry which is preliminary data.</text>
</comment>
<accession>A0ABP4YKD4</accession>
<keyword evidence="2" id="KW-1185">Reference proteome</keyword>
<dbReference type="EMBL" id="BAAANJ010000028">
    <property type="protein sequence ID" value="GAA1821411.1"/>
    <property type="molecule type" value="Genomic_DNA"/>
</dbReference>
<dbReference type="RefSeq" id="WP_344298016.1">
    <property type="nucleotide sequence ID" value="NZ_BAAANJ010000028.1"/>
</dbReference>
<protein>
    <recommendedName>
        <fullName evidence="3">Peptidase M23</fullName>
    </recommendedName>
</protein>
<evidence type="ECO:0000313" key="1">
    <source>
        <dbReference type="EMBL" id="GAA1821411.1"/>
    </source>
</evidence>
<organism evidence="1 2">
    <name type="scientific">Agromyces neolithicus</name>
    <dbReference type="NCBI Taxonomy" id="269420"/>
    <lineage>
        <taxon>Bacteria</taxon>
        <taxon>Bacillati</taxon>
        <taxon>Actinomycetota</taxon>
        <taxon>Actinomycetes</taxon>
        <taxon>Micrococcales</taxon>
        <taxon>Microbacteriaceae</taxon>
        <taxon>Agromyces</taxon>
    </lineage>
</organism>
<evidence type="ECO:0008006" key="3">
    <source>
        <dbReference type="Google" id="ProtNLM"/>
    </source>
</evidence>
<reference evidence="2" key="1">
    <citation type="journal article" date="2019" name="Int. J. Syst. Evol. Microbiol.">
        <title>The Global Catalogue of Microorganisms (GCM) 10K type strain sequencing project: providing services to taxonomists for standard genome sequencing and annotation.</title>
        <authorList>
            <consortium name="The Broad Institute Genomics Platform"/>
            <consortium name="The Broad Institute Genome Sequencing Center for Infectious Disease"/>
            <person name="Wu L."/>
            <person name="Ma J."/>
        </authorList>
    </citation>
    <scope>NUCLEOTIDE SEQUENCE [LARGE SCALE GENOMIC DNA]</scope>
    <source>
        <strain evidence="2">JCM 14322</strain>
    </source>
</reference>